<proteinExistence type="inferred from homology"/>
<name>A0ABQ8H7V0_9ROSI</name>
<dbReference type="Gene3D" id="3.50.30.30">
    <property type="match status" value="1"/>
</dbReference>
<evidence type="ECO:0000313" key="4">
    <source>
        <dbReference type="Proteomes" id="UP000827721"/>
    </source>
</evidence>
<dbReference type="Proteomes" id="UP000827721">
    <property type="component" value="Unassembled WGS sequence"/>
</dbReference>
<comment type="caution">
    <text evidence="3">The sequence shown here is derived from an EMBL/GenBank/DDBJ whole genome shotgun (WGS) entry which is preliminary data.</text>
</comment>
<dbReference type="InterPro" id="IPR045051">
    <property type="entry name" value="SBT"/>
</dbReference>
<accession>A0ABQ8H7V0</accession>
<evidence type="ECO:0000313" key="3">
    <source>
        <dbReference type="EMBL" id="KAH7549979.1"/>
    </source>
</evidence>
<sequence length="286" mass="30583">MTKNGFIICKNGFIICYNDFLFFLFFEDSIAIGAFHAMAKGILTANSAGNSGLEASSVSSVAPWLFSVAASTTDRLIVDNIILGNGKKVQGISINSFSLHGKKLPLVRGKEILLGPSRSCTTNDALEICLGGCLDSSKVKGKIVLCDGVDSYQAGVARKSGAAGSILKNDESEYVPVVSFPASTVRSREDNAILSYKNSTKNPEAEILKSEAITDSAAPVVTGLVYASSSFNFLLSLAWTMDHSTNSDAEFAYGYGHINLLEAINPRLIYEVLKTELHKNALQHGP</sequence>
<dbReference type="SUPFAM" id="SSF52743">
    <property type="entry name" value="Subtilisin-like"/>
    <property type="match status" value="1"/>
</dbReference>
<gene>
    <name evidence="3" type="ORF">JRO89_XS13G0113300</name>
</gene>
<dbReference type="PANTHER" id="PTHR10795">
    <property type="entry name" value="PROPROTEIN CONVERTASE SUBTILISIN/KEXIN"/>
    <property type="match status" value="1"/>
</dbReference>
<protein>
    <submittedName>
        <fullName evidence="3">Uncharacterized protein</fullName>
    </submittedName>
</protein>
<keyword evidence="4" id="KW-1185">Reference proteome</keyword>
<keyword evidence="2" id="KW-0732">Signal</keyword>
<organism evidence="3 4">
    <name type="scientific">Xanthoceras sorbifolium</name>
    <dbReference type="NCBI Taxonomy" id="99658"/>
    <lineage>
        <taxon>Eukaryota</taxon>
        <taxon>Viridiplantae</taxon>
        <taxon>Streptophyta</taxon>
        <taxon>Embryophyta</taxon>
        <taxon>Tracheophyta</taxon>
        <taxon>Spermatophyta</taxon>
        <taxon>Magnoliopsida</taxon>
        <taxon>eudicotyledons</taxon>
        <taxon>Gunneridae</taxon>
        <taxon>Pentapetalae</taxon>
        <taxon>rosids</taxon>
        <taxon>malvids</taxon>
        <taxon>Sapindales</taxon>
        <taxon>Sapindaceae</taxon>
        <taxon>Xanthoceroideae</taxon>
        <taxon>Xanthoceras</taxon>
    </lineage>
</organism>
<dbReference type="CDD" id="cd02120">
    <property type="entry name" value="PA_subtilisin_like"/>
    <property type="match status" value="1"/>
</dbReference>
<dbReference type="Gene3D" id="3.40.50.200">
    <property type="entry name" value="Peptidase S8/S53 domain"/>
    <property type="match status" value="1"/>
</dbReference>
<reference evidence="3 4" key="1">
    <citation type="submission" date="2021-02" db="EMBL/GenBank/DDBJ databases">
        <title>Plant Genome Project.</title>
        <authorList>
            <person name="Zhang R.-G."/>
        </authorList>
    </citation>
    <scope>NUCLEOTIDE SEQUENCE [LARGE SCALE GENOMIC DNA]</scope>
    <source>
        <tissue evidence="3">Leaves</tissue>
    </source>
</reference>
<comment type="similarity">
    <text evidence="1">Belongs to the peptidase S8 family.</text>
</comment>
<dbReference type="EMBL" id="JAFEMO010000013">
    <property type="protein sequence ID" value="KAH7549979.1"/>
    <property type="molecule type" value="Genomic_DNA"/>
</dbReference>
<evidence type="ECO:0000256" key="2">
    <source>
        <dbReference type="ARBA" id="ARBA00022729"/>
    </source>
</evidence>
<evidence type="ECO:0000256" key="1">
    <source>
        <dbReference type="ARBA" id="ARBA00011073"/>
    </source>
</evidence>
<dbReference type="InterPro" id="IPR036852">
    <property type="entry name" value="Peptidase_S8/S53_dom_sf"/>
</dbReference>